<comment type="similarity">
    <text evidence="1 6">Belongs to the HisA/HisF family.</text>
</comment>
<dbReference type="GO" id="GO:0005737">
    <property type="term" value="C:cytoplasm"/>
    <property type="evidence" value="ECO:0007669"/>
    <property type="project" value="TreeGrafter"/>
</dbReference>
<gene>
    <name evidence="7" type="ORF">GCM10007100_17630</name>
</gene>
<evidence type="ECO:0000256" key="5">
    <source>
        <dbReference type="ARBA" id="ARBA00029440"/>
    </source>
</evidence>
<dbReference type="InterPro" id="IPR011858">
    <property type="entry name" value="His6/HISN3"/>
</dbReference>
<dbReference type="SUPFAM" id="SSF51366">
    <property type="entry name" value="Ribulose-phoshate binding barrel"/>
    <property type="match status" value="1"/>
</dbReference>
<evidence type="ECO:0000256" key="1">
    <source>
        <dbReference type="ARBA" id="ARBA00009667"/>
    </source>
</evidence>
<evidence type="ECO:0000256" key="6">
    <source>
        <dbReference type="RuleBase" id="RU003657"/>
    </source>
</evidence>
<comment type="caution">
    <text evidence="7">The sequence shown here is derived from an EMBL/GenBank/DDBJ whole genome shotgun (WGS) entry which is preliminary data.</text>
</comment>
<evidence type="ECO:0008006" key="9">
    <source>
        <dbReference type="Google" id="ProtNLM"/>
    </source>
</evidence>
<evidence type="ECO:0000256" key="4">
    <source>
        <dbReference type="ARBA" id="ARBA00023235"/>
    </source>
</evidence>
<dbReference type="InterPro" id="IPR006062">
    <property type="entry name" value="His_biosynth"/>
</dbReference>
<dbReference type="InterPro" id="IPR013785">
    <property type="entry name" value="Aldolase_TIM"/>
</dbReference>
<reference evidence="7" key="2">
    <citation type="submission" date="2020-09" db="EMBL/GenBank/DDBJ databases">
        <authorList>
            <person name="Sun Q."/>
            <person name="Kim S."/>
        </authorList>
    </citation>
    <scope>NUCLEOTIDE SEQUENCE</scope>
    <source>
        <strain evidence="7">KCTC 12988</strain>
    </source>
</reference>
<dbReference type="CDD" id="cd04723">
    <property type="entry name" value="HisA_HisF"/>
    <property type="match status" value="1"/>
</dbReference>
<name>A0A918WHE4_9BACT</name>
<dbReference type="EMBL" id="BMXI01000006">
    <property type="protein sequence ID" value="GHC51833.1"/>
    <property type="molecule type" value="Genomic_DNA"/>
</dbReference>
<dbReference type="GO" id="GO:0003949">
    <property type="term" value="F:1-(5-phosphoribosyl)-5-[(5-phosphoribosylamino)methylideneamino]imidazole-4-carboxamide isomerase activity"/>
    <property type="evidence" value="ECO:0007669"/>
    <property type="project" value="InterPro"/>
</dbReference>
<keyword evidence="3 6" id="KW-0368">Histidine biosynthesis</keyword>
<comment type="pathway">
    <text evidence="5">Amino-acid biosynthesis.</text>
</comment>
<accession>A0A918WHE4</accession>
<dbReference type="GO" id="GO:0000162">
    <property type="term" value="P:L-tryptophan biosynthetic process"/>
    <property type="evidence" value="ECO:0007669"/>
    <property type="project" value="TreeGrafter"/>
</dbReference>
<dbReference type="Pfam" id="PF00977">
    <property type="entry name" value="His_biosynth"/>
    <property type="match status" value="1"/>
</dbReference>
<dbReference type="InterPro" id="IPR011060">
    <property type="entry name" value="RibuloseP-bd_barrel"/>
</dbReference>
<organism evidence="7 8">
    <name type="scientific">Roseibacillus persicicus</name>
    <dbReference type="NCBI Taxonomy" id="454148"/>
    <lineage>
        <taxon>Bacteria</taxon>
        <taxon>Pseudomonadati</taxon>
        <taxon>Verrucomicrobiota</taxon>
        <taxon>Verrucomicrobiia</taxon>
        <taxon>Verrucomicrobiales</taxon>
        <taxon>Verrucomicrobiaceae</taxon>
        <taxon>Roseibacillus</taxon>
    </lineage>
</organism>
<proteinExistence type="inferred from homology"/>
<dbReference type="AlphaFoldDB" id="A0A918WHE4"/>
<dbReference type="Proteomes" id="UP000644507">
    <property type="component" value="Unassembled WGS sequence"/>
</dbReference>
<evidence type="ECO:0000256" key="3">
    <source>
        <dbReference type="ARBA" id="ARBA00023102"/>
    </source>
</evidence>
<keyword evidence="2 6" id="KW-0028">Amino-acid biosynthesis</keyword>
<reference evidence="7" key="1">
    <citation type="journal article" date="2014" name="Int. J. Syst. Evol. Microbiol.">
        <title>Complete genome sequence of Corynebacterium casei LMG S-19264T (=DSM 44701T), isolated from a smear-ripened cheese.</title>
        <authorList>
            <consortium name="US DOE Joint Genome Institute (JGI-PGF)"/>
            <person name="Walter F."/>
            <person name="Albersmeier A."/>
            <person name="Kalinowski J."/>
            <person name="Ruckert C."/>
        </authorList>
    </citation>
    <scope>NUCLEOTIDE SEQUENCE</scope>
    <source>
        <strain evidence="7">KCTC 12988</strain>
    </source>
</reference>
<protein>
    <recommendedName>
        <fullName evidence="9">5-proFAR isomerase</fullName>
    </recommendedName>
</protein>
<dbReference type="InterPro" id="IPR044524">
    <property type="entry name" value="Isoase_HisA-like"/>
</dbReference>
<dbReference type="PANTHER" id="PTHR43090">
    <property type="entry name" value="1-(5-PHOSPHORIBOSYL)-5-[(5-PHOSPHORIBOSYLAMINO)METHYLIDENEAMINO] IMIDAZOLE-4-CARBOXAMIDE ISOMERASE"/>
    <property type="match status" value="1"/>
</dbReference>
<keyword evidence="4" id="KW-0413">Isomerase</keyword>
<evidence type="ECO:0000256" key="2">
    <source>
        <dbReference type="ARBA" id="ARBA00022605"/>
    </source>
</evidence>
<keyword evidence="8" id="KW-1185">Reference proteome</keyword>
<dbReference type="NCBIfam" id="TIGR02129">
    <property type="entry name" value="hisA_euk"/>
    <property type="match status" value="1"/>
</dbReference>
<dbReference type="PANTHER" id="PTHR43090:SF2">
    <property type="entry name" value="1-(5-PHOSPHORIBOSYL)-5-[(5-PHOSPHORIBOSYLAMINO)METHYLIDENEAMINO] IMIDAZOLE-4-CARBOXAMIDE ISOMERASE"/>
    <property type="match status" value="1"/>
</dbReference>
<evidence type="ECO:0000313" key="8">
    <source>
        <dbReference type="Proteomes" id="UP000644507"/>
    </source>
</evidence>
<dbReference type="Gene3D" id="3.20.20.70">
    <property type="entry name" value="Aldolase class I"/>
    <property type="match status" value="1"/>
</dbReference>
<dbReference type="GO" id="GO:0000105">
    <property type="term" value="P:L-histidine biosynthetic process"/>
    <property type="evidence" value="ECO:0007669"/>
    <property type="project" value="UniProtKB-KW"/>
</dbReference>
<sequence>MKQIVGGSLTDEGAVENFVASEGAAHFAEMFRRDDLRGGHVIQLGPGNRNAAQEALASWPGGLQLGGGVNLENAADWLSAGASEVIVTSYLFDKEGHFLKENLAQLAREIGPENLVVDLSCRRSADGWQVAMNRWQTLTDLPVTTAVLDALGEWCGEFLIHAADVEGKCGGVDADLVELLGTWSGRPMTYAGGVGTMTDLELVQERSGGRVDVTVGSALDIFGGQGVSYRELVAWNQREENCS</sequence>
<evidence type="ECO:0000313" key="7">
    <source>
        <dbReference type="EMBL" id="GHC51833.1"/>
    </source>
</evidence>